<organism evidence="2 3">
    <name type="scientific">Paramecium octaurelia</name>
    <dbReference type="NCBI Taxonomy" id="43137"/>
    <lineage>
        <taxon>Eukaryota</taxon>
        <taxon>Sar</taxon>
        <taxon>Alveolata</taxon>
        <taxon>Ciliophora</taxon>
        <taxon>Intramacronucleata</taxon>
        <taxon>Oligohymenophorea</taxon>
        <taxon>Peniculida</taxon>
        <taxon>Parameciidae</taxon>
        <taxon>Paramecium</taxon>
    </lineage>
</organism>
<evidence type="ECO:0000259" key="1">
    <source>
        <dbReference type="SMART" id="SM00181"/>
    </source>
</evidence>
<comment type="caution">
    <text evidence="2">The sequence shown here is derived from an EMBL/GenBank/DDBJ whole genome shotgun (WGS) entry which is preliminary data.</text>
</comment>
<protein>
    <recommendedName>
        <fullName evidence="1">EGF-like domain-containing protein</fullName>
    </recommendedName>
</protein>
<dbReference type="OrthoDB" id="8545473at2759"/>
<accession>A0A8S1XKC0</accession>
<dbReference type="AlphaFoldDB" id="A0A8S1XKC0"/>
<feature type="domain" description="EGF-like" evidence="1">
    <location>
        <begin position="883"/>
        <end position="913"/>
    </location>
</feature>
<dbReference type="InterPro" id="IPR006212">
    <property type="entry name" value="Furin_repeat"/>
</dbReference>
<dbReference type="Proteomes" id="UP000683925">
    <property type="component" value="Unassembled WGS sequence"/>
</dbReference>
<proteinExistence type="predicted"/>
<feature type="domain" description="EGF-like" evidence="1">
    <location>
        <begin position="398"/>
        <end position="433"/>
    </location>
</feature>
<feature type="domain" description="EGF-like" evidence="1">
    <location>
        <begin position="852"/>
        <end position="881"/>
    </location>
</feature>
<dbReference type="PANTHER" id="PTHR23275:SF100">
    <property type="entry name" value="EGF-LIKE DOMAIN-CONTAINING PROTEIN"/>
    <property type="match status" value="1"/>
</dbReference>
<dbReference type="SMART" id="SM00181">
    <property type="entry name" value="EGF"/>
    <property type="match status" value="3"/>
</dbReference>
<reference evidence="2" key="1">
    <citation type="submission" date="2021-01" db="EMBL/GenBank/DDBJ databases">
        <authorList>
            <consortium name="Genoscope - CEA"/>
            <person name="William W."/>
        </authorList>
    </citation>
    <scope>NUCLEOTIDE SEQUENCE</scope>
</reference>
<evidence type="ECO:0000313" key="2">
    <source>
        <dbReference type="EMBL" id="CAD8201319.1"/>
    </source>
</evidence>
<dbReference type="PANTHER" id="PTHR23275">
    <property type="entry name" value="CABRIOLET.-RELATED"/>
    <property type="match status" value="1"/>
</dbReference>
<gene>
    <name evidence="2" type="ORF">POCTA_138.1.T1240032</name>
</gene>
<keyword evidence="3" id="KW-1185">Reference proteome</keyword>
<sequence>MQKDQCNGDICTNNLVQMIFDRENDLPDPDQPQQIMKDPIKDGKGIEIADKCSQQPIKDLIKYSNNDYAILYICSNVLRMRKFNSAGEELKFIEITVENIRLFDATVVNDNIYMTMVYYSDTKISKVYKLDESTNKLIPQLDQSCELDTQDIKIESLQMNYLILITCLKNYVFDTVSQIGLSQSLFSYDTLNNNLFQKIDVNNPDIFTIDDCNKNIIKAFKVLGNMIYLINVNQYYVKIIVLNDYGGLVSTYTADVPNITQIKLDRSNELTAIMYKISGKENWIFNICLDIQLCFNNNQQKVRRFQDFSFALLLNQVVISYCDKLNQKLVYKILNNVGETIFSETIQIDSKISRPLLVTFSNQEIGFAWDHQNNEAQWGLQLSILNDTGDLDKVIISTCSLNCAQCTSSTECTKCLAGYQLQHNKLQNGMYCEQQVDYSCFISMGNYCIQCSENRYPYESKCVVDEFQSKSLVVNEFTQFTQSKPSIAAFSDGSVMAIWNGNYENGFNWGVQGQVLDSQREKIGNNFQVNQITQGNQHSVQIQILNDDTAIILYVDGNPEEGALLKIARFTKNQQRIGDDIDIDVIKLNKFSINSLDYIAKVIKLKNGGYVIGYITLSGESQQNILKVKFYNSDNQQVNSQEILGEIDVDKLFWISATDMNVAVIFRIQVNVFTFDGSLIISQGLQPQIFSNQFCLSSISQYFVIVFSTYENSNVFTYAQFYDQNFFPLFEYQKLIKQFPQQQDNNYWQISFIQLDQYKGGLSILIEIVKNIVSATQEQYYLSGNMEVQFVNKYIIKDNWDNFNFMKIIESVDQSFFVIWVDYNIINKIDPSNIRIQKMSAQGEYLTKIVNYCFNNCMQCSSENICTQCPDNYQLKDGVCLAICQESCMVCIIPSICYLCKDGYYEDTLGVCAPLKPDYHKPQIIQEIEGDIYELVGLNDGTICFFTLYHPLGNSIYYWNFYIISEEIQIMKVTIERSIVFQSSIYFQQIEQDYVGISYALEFIEVIRISQNQQVILNKVIDLSKVSLDVFLSKDCVILEAQVNFGF</sequence>
<dbReference type="CDD" id="cd00064">
    <property type="entry name" value="FU"/>
    <property type="match status" value="1"/>
</dbReference>
<name>A0A8S1XKC0_PAROT</name>
<dbReference type="InterPro" id="IPR000742">
    <property type="entry name" value="EGF"/>
</dbReference>
<evidence type="ECO:0000313" key="3">
    <source>
        <dbReference type="Proteomes" id="UP000683925"/>
    </source>
</evidence>
<dbReference type="EMBL" id="CAJJDP010000124">
    <property type="protein sequence ID" value="CAD8201319.1"/>
    <property type="molecule type" value="Genomic_DNA"/>
</dbReference>
<dbReference type="InterPro" id="IPR052798">
    <property type="entry name" value="Giardia_VSA"/>
</dbReference>